<dbReference type="Pfam" id="PF18050">
    <property type="entry name" value="Cyclophil_like2"/>
    <property type="match status" value="1"/>
</dbReference>
<dbReference type="RefSeq" id="WP_366180619.1">
    <property type="nucleotide sequence ID" value="NZ_CP159989.1"/>
</dbReference>
<evidence type="ECO:0000259" key="1">
    <source>
        <dbReference type="Pfam" id="PF18050"/>
    </source>
</evidence>
<sequence>MIISVNGHDLELQLADNPSARAFADLVTGDGLVLSLEDYGGFEKVGALPQRLPTSDERITTRPGDVLLYQGDQLSIFYHTHAWSYTRIGRITDVDGDQLRRALSNGDVTVTIRSE</sequence>
<protein>
    <submittedName>
        <fullName evidence="2">Cyclophilin-like fold protein</fullName>
    </submittedName>
</protein>
<dbReference type="InterPro" id="IPR029000">
    <property type="entry name" value="Cyclophilin-like_dom_sf"/>
</dbReference>
<evidence type="ECO:0000313" key="2">
    <source>
        <dbReference type="EMBL" id="XCP82375.1"/>
    </source>
</evidence>
<dbReference type="AlphaFoldDB" id="A0AAU8N4P9"/>
<dbReference type="EMBL" id="CP159989">
    <property type="protein sequence ID" value="XCP82375.1"/>
    <property type="molecule type" value="Genomic_DNA"/>
</dbReference>
<organism evidence="2">
    <name type="scientific">Actinomyces timonensis</name>
    <dbReference type="NCBI Taxonomy" id="1288391"/>
    <lineage>
        <taxon>Bacteria</taxon>
        <taxon>Bacillati</taxon>
        <taxon>Actinomycetota</taxon>
        <taxon>Actinomycetes</taxon>
        <taxon>Actinomycetales</taxon>
        <taxon>Actinomycetaceae</taxon>
        <taxon>Actinomyces</taxon>
    </lineage>
</organism>
<dbReference type="SUPFAM" id="SSF50891">
    <property type="entry name" value="Cyclophilin-like"/>
    <property type="match status" value="1"/>
</dbReference>
<feature type="domain" description="Cyclophilin-like" evidence="1">
    <location>
        <begin position="3"/>
        <end position="113"/>
    </location>
</feature>
<accession>A0AAU8N4P9</accession>
<proteinExistence type="predicted"/>
<reference evidence="2" key="1">
    <citation type="submission" date="2024-05" db="EMBL/GenBank/DDBJ databases">
        <title>Draft genome assemblies of 36 bacteria isolated from hibernating arctic ground squirrels.</title>
        <authorList>
            <person name="McKee H."/>
            <person name="Mullen L."/>
            <person name="Drown D.M."/>
            <person name="Duddleston K.N."/>
        </authorList>
    </citation>
    <scope>NUCLEOTIDE SEQUENCE</scope>
    <source>
        <strain evidence="2">AR004</strain>
    </source>
</reference>
<dbReference type="InterPro" id="IPR041183">
    <property type="entry name" value="Cyclophilin-like"/>
</dbReference>
<gene>
    <name evidence="2" type="ORF">ABXS69_00090</name>
</gene>
<name>A0AAU8N4P9_9ACTO</name>